<dbReference type="InterPro" id="IPR000719">
    <property type="entry name" value="Prot_kinase_dom"/>
</dbReference>
<dbReference type="PROSITE" id="PS50011">
    <property type="entry name" value="PROTEIN_KINASE_DOM"/>
    <property type="match status" value="1"/>
</dbReference>
<feature type="compositionally biased region" description="Polar residues" evidence="16">
    <location>
        <begin position="1807"/>
        <end position="1821"/>
    </location>
</feature>
<keyword evidence="5" id="KW-0479">Metal-binding</keyword>
<evidence type="ECO:0000256" key="6">
    <source>
        <dbReference type="ARBA" id="ARBA00022741"/>
    </source>
</evidence>
<comment type="caution">
    <text evidence="20">The sequence shown here is derived from an EMBL/GenBank/DDBJ whole genome shotgun (WGS) entry which is preliminary data.</text>
</comment>
<evidence type="ECO:0000256" key="3">
    <source>
        <dbReference type="ARBA" id="ARBA00022553"/>
    </source>
</evidence>
<evidence type="ECO:0000256" key="4">
    <source>
        <dbReference type="ARBA" id="ARBA00022679"/>
    </source>
</evidence>
<dbReference type="PANTHER" id="PTHR22988:SF71">
    <property type="entry name" value="CITRON RHO-INTERACTING KINASE"/>
    <property type="match status" value="1"/>
</dbReference>
<feature type="compositionally biased region" description="Polar residues" evidence="16">
    <location>
        <begin position="1761"/>
        <end position="1778"/>
    </location>
</feature>
<evidence type="ECO:0000256" key="12">
    <source>
        <dbReference type="ARBA" id="ARBA00047899"/>
    </source>
</evidence>
<dbReference type="OrthoDB" id="3638488at2759"/>
<dbReference type="GO" id="GO:0031032">
    <property type="term" value="P:actomyosin structure organization"/>
    <property type="evidence" value="ECO:0007669"/>
    <property type="project" value="TreeGrafter"/>
</dbReference>
<evidence type="ECO:0000256" key="16">
    <source>
        <dbReference type="SAM" id="MobiDB-lite"/>
    </source>
</evidence>
<comment type="similarity">
    <text evidence="11">Belongs to the protein kinase superfamily. STE Ser/Thr protein kinase family. COT1 subfamily.</text>
</comment>
<evidence type="ECO:0000259" key="17">
    <source>
        <dbReference type="PROSITE" id="PS50011"/>
    </source>
</evidence>
<feature type="compositionally biased region" description="Basic and acidic residues" evidence="16">
    <location>
        <begin position="1435"/>
        <end position="1444"/>
    </location>
</feature>
<evidence type="ECO:0000256" key="9">
    <source>
        <dbReference type="ARBA" id="ARBA00022833"/>
    </source>
</evidence>
<feature type="compositionally biased region" description="Acidic residues" evidence="16">
    <location>
        <begin position="599"/>
        <end position="608"/>
    </location>
</feature>
<keyword evidence="8" id="KW-0418">Kinase</keyword>
<dbReference type="GO" id="GO:0008270">
    <property type="term" value="F:zinc ion binding"/>
    <property type="evidence" value="ECO:0007669"/>
    <property type="project" value="UniProtKB-KW"/>
</dbReference>
<feature type="region of interest" description="Disordered" evidence="16">
    <location>
        <begin position="1682"/>
        <end position="1711"/>
    </location>
</feature>
<organism evidence="20 21">
    <name type="scientific">Coemansia spiralis</name>
    <dbReference type="NCBI Taxonomy" id="417178"/>
    <lineage>
        <taxon>Eukaryota</taxon>
        <taxon>Fungi</taxon>
        <taxon>Fungi incertae sedis</taxon>
        <taxon>Zoopagomycota</taxon>
        <taxon>Kickxellomycotina</taxon>
        <taxon>Kickxellomycetes</taxon>
        <taxon>Kickxellales</taxon>
        <taxon>Kickxellaceae</taxon>
        <taxon>Coemansia</taxon>
    </lineage>
</organism>
<accession>A0A9W8L4E8</accession>
<feature type="domain" description="Protein kinase" evidence="17">
    <location>
        <begin position="884"/>
        <end position="1151"/>
    </location>
</feature>
<keyword evidence="3" id="KW-0597">Phosphoprotein</keyword>
<dbReference type="Gene3D" id="1.10.510.10">
    <property type="entry name" value="Transferase(Phosphotransferase) domain 1"/>
    <property type="match status" value="1"/>
</dbReference>
<feature type="region of interest" description="Disordered" evidence="16">
    <location>
        <begin position="554"/>
        <end position="573"/>
    </location>
</feature>
<evidence type="ECO:0000259" key="19">
    <source>
        <dbReference type="PROSITE" id="PS51285"/>
    </source>
</evidence>
<keyword evidence="15" id="KW-0175">Coiled coil</keyword>
<evidence type="ECO:0000256" key="8">
    <source>
        <dbReference type="ARBA" id="ARBA00022777"/>
    </source>
</evidence>
<feature type="compositionally biased region" description="Acidic residues" evidence="16">
    <location>
        <begin position="726"/>
        <end position="755"/>
    </location>
</feature>
<dbReference type="SUPFAM" id="SSF56112">
    <property type="entry name" value="Protein kinase-like (PK-like)"/>
    <property type="match status" value="1"/>
</dbReference>
<dbReference type="GO" id="GO:0005737">
    <property type="term" value="C:cytoplasm"/>
    <property type="evidence" value="ECO:0007669"/>
    <property type="project" value="TreeGrafter"/>
</dbReference>
<evidence type="ECO:0000256" key="14">
    <source>
        <dbReference type="PROSITE-ProRule" id="PRU00042"/>
    </source>
</evidence>
<feature type="compositionally biased region" description="Low complexity" evidence="16">
    <location>
        <begin position="630"/>
        <end position="646"/>
    </location>
</feature>
<evidence type="ECO:0000256" key="5">
    <source>
        <dbReference type="ARBA" id="ARBA00022723"/>
    </source>
</evidence>
<name>A0A9W8L4E8_9FUNG</name>
<dbReference type="FunFam" id="3.30.160.60:FF:002343">
    <property type="entry name" value="Zinc finger protein 33A"/>
    <property type="match status" value="1"/>
</dbReference>
<feature type="domain" description="C2H2-type" evidence="18">
    <location>
        <begin position="44"/>
        <end position="73"/>
    </location>
</feature>
<dbReference type="PANTHER" id="PTHR22988">
    <property type="entry name" value="MYOTONIC DYSTROPHY S/T KINASE-RELATED"/>
    <property type="match status" value="1"/>
</dbReference>
<dbReference type="EC" id="2.7.11.1" evidence="1"/>
<sequence>MSDDGLLSCLWEGCGACHFTEAEALYAHITNDHVGRKSSGNLCLECKWEGCTVKRTKRDHITSHIRVHVPLKPYRCNLCTKSFKRPQDLKKHERTHMEGGGEGDDAARPGFDYAYYHGTPHTPAHTYASPTDGSVSPPGDSSMYNPNMPYGRRKSPYTPLGASPIHGYLPHIGGETNYYPPGPMGGQGKRGIEAIEQFQQTIKKCRTAGATNQGHDALFSFLQQNRDLNSLDLMDLPASLQTASELQQLNEGVLKLIPDLTDVSGRASLIDQLVQQLDSSNPSNLNDILMLGNLQSGPTADPLLSMTSTGGLYTNMSAPVAMSSQLLGFDLTASPESSIAASGVSLAASMSLPLTGSLYGTAGQMNMMYPSPSNPLNPTLTDLASVPSDGINGAGRPRMSSASPAMPGMHDASVLSTRPIARPRGHSVAPPGTQAPLANGSLYSNLYTPMQLQQAQQQAQFEQQMRLQQQQKAFAVQTAASMMGYGMQRVPMPSAQVVDPATHQAHMNALMVYRAMGLQCRAPEDADGDGDDIGEEERELSLDEWLDSEKLTENEVAGGARSTGDAVVPTPSAPPMPIVTLTAVPPTPEPTPMLATLAADEEEPELEDTERGDHYSMRHPTVKNSILVQRSSASRSLARPSLATASGSNSDSVGDEPVSYLRKRSGLLHAEKQPVAKTAAKAEEAAGVDSAEDRQQLLRVAVQLLARINTLYARKMEEKKQPDTARDDDEDSGSDDDGEGDDSESCADEEEDVASDIDELERELDAMNLSSAAAVAAASETDQHQEMIGRLAKLGLSSTSPSSMPGVKTLEERGSKLSEALFAKDILAYRGAIDTEAILDTVVGLHEELNDRPFLSSPNINEFVERYKAAVEGVKALRIGKDDFENIRTLARGQFGIVDIVRGKHDKSVYAMKTLNKQALLSQREQAAFLEERDVLVLGRDSAWIPDLHAAFQDRDNLYLVMEFVAGGDLFSMLDRCEGAVIDEGAARFYAAELVLALEDLHAIGYVHRDCKPQNTLLDARGHVKLADFGSCARIGAVGAHEAKASVPVGTCDYIAPETLRAREASGAMASPACDWWSVGAVLYEMLYGDPPFYSDSVPETYAKIMASDAHLAFDDEAAQVSDEAKDLMRRLLVRRESRLDAAAIKQHPFFSGIDWDTIRDSDAPFVPHIATPDDTSNFSVGDEDAQVDAAAAARASSSRLGHGRAFAGEQLPFVGFTYAPRALAMHTATQPPPPPSPAHKAEVDDANAAILKLRARVEHLEAAQRDWDAERRRLVAECTALEARVAPPPPAQREISMQTEPAAPRGVSGIATLSPVRMSSTATRRSISSAVDEAPPTVVATLVNSDASKPSIEHRRSLAPVSRAERRVSAGVASDALSVVGTKCDRLAARLDSQAADLAAIHTAVLSVCSALAPPAADPTDLVSPDGSRRGRRKSEYQRRRGAIDAPPTPQPSEPVEKHALDLYKAMADDLVLTLRTQLADTEQQRTAAEARAAELLAWIGRESKGRALLEDMIRTAQQACKLAEEKFDAMMRDTELLKATVASRDEEIATMHATMEARDKELRHLRRASRKALDQLTDLKNAQPPPPPPVPAAAAAEPASDPVVPAMKKSIHALELELQEAAAVHVRLQFEIARLEGEVSRLESEKSLYAKDLALKERRLRDAEARARGAAAESSDGIRVRAMDPADATSAAEDEGDAEKTPRFGSIGSKSHKRFKIQLQNMQKHIEYLETKLALAVSENEALKKPPTNGSGMKFPGFSRSNTSQVPLPPNAQSSAKSRRSPNGPRSRPMSSMFPNLHGNLDPASVSTASLAGQHNNRPGSADSTGSSGAGSTRRPMHTEPLSGDSTNSGNSRPRNDSISASFDRIRSPFKGFRKHFS</sequence>
<keyword evidence="2" id="KW-0723">Serine/threonine-protein kinase</keyword>
<keyword evidence="6" id="KW-0547">Nucleotide-binding</keyword>
<evidence type="ECO:0000256" key="2">
    <source>
        <dbReference type="ARBA" id="ARBA00022527"/>
    </source>
</evidence>
<keyword evidence="10" id="KW-0067">ATP-binding</keyword>
<comment type="catalytic activity">
    <reaction evidence="13">
        <text>L-seryl-[protein] + ATP = O-phospho-L-seryl-[protein] + ADP + H(+)</text>
        <dbReference type="Rhea" id="RHEA:17989"/>
        <dbReference type="Rhea" id="RHEA-COMP:9863"/>
        <dbReference type="Rhea" id="RHEA-COMP:11604"/>
        <dbReference type="ChEBI" id="CHEBI:15378"/>
        <dbReference type="ChEBI" id="CHEBI:29999"/>
        <dbReference type="ChEBI" id="CHEBI:30616"/>
        <dbReference type="ChEBI" id="CHEBI:83421"/>
        <dbReference type="ChEBI" id="CHEBI:456216"/>
        <dbReference type="EC" id="2.7.11.1"/>
    </reaction>
</comment>
<feature type="region of interest" description="Disordered" evidence="16">
    <location>
        <begin position="1416"/>
        <end position="1457"/>
    </location>
</feature>
<feature type="region of interest" description="Disordered" evidence="16">
    <location>
        <begin position="1745"/>
        <end position="1880"/>
    </location>
</feature>
<dbReference type="SMART" id="SM00133">
    <property type="entry name" value="S_TK_X"/>
    <property type="match status" value="1"/>
</dbReference>
<dbReference type="FunFam" id="1.10.510.10:FF:000751">
    <property type="entry name" value="Non-specific serine/threonine protein kinase"/>
    <property type="match status" value="1"/>
</dbReference>
<keyword evidence="9" id="KW-0862">Zinc</keyword>
<dbReference type="InterPro" id="IPR036236">
    <property type="entry name" value="Znf_C2H2_sf"/>
</dbReference>
<feature type="region of interest" description="Disordered" evidence="16">
    <location>
        <begin position="717"/>
        <end position="755"/>
    </location>
</feature>
<feature type="compositionally biased region" description="Low complexity" evidence="16">
    <location>
        <begin position="1594"/>
        <end position="1603"/>
    </location>
</feature>
<dbReference type="PROSITE" id="PS50157">
    <property type="entry name" value="ZINC_FINGER_C2H2_2"/>
    <property type="match status" value="2"/>
</dbReference>
<feature type="region of interest" description="Disordered" evidence="16">
    <location>
        <begin position="1579"/>
        <end position="1603"/>
    </location>
</feature>
<evidence type="ECO:0000256" key="15">
    <source>
        <dbReference type="SAM" id="Coils"/>
    </source>
</evidence>
<dbReference type="EMBL" id="JANBTX010000057">
    <property type="protein sequence ID" value="KAJ2687991.1"/>
    <property type="molecule type" value="Genomic_DNA"/>
</dbReference>
<dbReference type="PROSITE" id="PS51285">
    <property type="entry name" value="AGC_KINASE_CTER"/>
    <property type="match status" value="1"/>
</dbReference>
<dbReference type="SMART" id="SM00355">
    <property type="entry name" value="ZnF_C2H2"/>
    <property type="match status" value="3"/>
</dbReference>
<evidence type="ECO:0000256" key="10">
    <source>
        <dbReference type="ARBA" id="ARBA00022840"/>
    </source>
</evidence>
<comment type="catalytic activity">
    <reaction evidence="12">
        <text>L-threonyl-[protein] + ATP = O-phospho-L-threonyl-[protein] + ADP + H(+)</text>
        <dbReference type="Rhea" id="RHEA:46608"/>
        <dbReference type="Rhea" id="RHEA-COMP:11060"/>
        <dbReference type="Rhea" id="RHEA-COMP:11605"/>
        <dbReference type="ChEBI" id="CHEBI:15378"/>
        <dbReference type="ChEBI" id="CHEBI:30013"/>
        <dbReference type="ChEBI" id="CHEBI:30616"/>
        <dbReference type="ChEBI" id="CHEBI:61977"/>
        <dbReference type="ChEBI" id="CHEBI:456216"/>
        <dbReference type="EC" id="2.7.11.1"/>
    </reaction>
</comment>
<dbReference type="InterPro" id="IPR000961">
    <property type="entry name" value="AGC-kinase_C"/>
</dbReference>
<dbReference type="GO" id="GO:0004674">
    <property type="term" value="F:protein serine/threonine kinase activity"/>
    <property type="evidence" value="ECO:0007669"/>
    <property type="project" value="UniProtKB-KW"/>
</dbReference>
<reference evidence="20" key="1">
    <citation type="submission" date="2022-07" db="EMBL/GenBank/DDBJ databases">
        <title>Phylogenomic reconstructions and comparative analyses of Kickxellomycotina fungi.</title>
        <authorList>
            <person name="Reynolds N.K."/>
            <person name="Stajich J.E."/>
            <person name="Barry K."/>
            <person name="Grigoriev I.V."/>
            <person name="Crous P."/>
            <person name="Smith M.E."/>
        </authorList>
    </citation>
    <scope>NUCLEOTIDE SEQUENCE</scope>
    <source>
        <strain evidence="20">CBS 109367</strain>
    </source>
</reference>
<dbReference type="Proteomes" id="UP001151516">
    <property type="component" value="Unassembled WGS sequence"/>
</dbReference>
<feature type="coiled-coil region" evidence="15">
    <location>
        <begin position="1473"/>
        <end position="1535"/>
    </location>
</feature>
<dbReference type="InterPro" id="IPR050839">
    <property type="entry name" value="Rho-assoc_Ser/Thr_Kinase"/>
</dbReference>
<dbReference type="GO" id="GO:0005856">
    <property type="term" value="C:cytoskeleton"/>
    <property type="evidence" value="ECO:0007669"/>
    <property type="project" value="TreeGrafter"/>
</dbReference>
<evidence type="ECO:0000259" key="18">
    <source>
        <dbReference type="PROSITE" id="PS50157"/>
    </source>
</evidence>
<dbReference type="Gene3D" id="3.30.160.60">
    <property type="entry name" value="Classic Zinc Finger"/>
    <property type="match status" value="2"/>
</dbReference>
<feature type="compositionally biased region" description="Polar residues" evidence="16">
    <location>
        <begin position="1846"/>
        <end position="1863"/>
    </location>
</feature>
<keyword evidence="7 14" id="KW-0863">Zinc-finger</keyword>
<dbReference type="FunFam" id="3.30.200.20:FF:001209">
    <property type="entry name" value="Serine/threonine-protein kinase MRCK beta"/>
    <property type="match status" value="1"/>
</dbReference>
<dbReference type="Pfam" id="PF00069">
    <property type="entry name" value="Pkinase"/>
    <property type="match status" value="1"/>
</dbReference>
<dbReference type="Gene3D" id="3.30.200.20">
    <property type="entry name" value="Phosphorylase Kinase, domain 1"/>
    <property type="match status" value="1"/>
</dbReference>
<feature type="domain" description="C2H2-type" evidence="18">
    <location>
        <begin position="74"/>
        <end position="96"/>
    </location>
</feature>
<evidence type="ECO:0000256" key="13">
    <source>
        <dbReference type="ARBA" id="ARBA00048679"/>
    </source>
</evidence>
<proteinExistence type="inferred from homology"/>
<dbReference type="PROSITE" id="PS00028">
    <property type="entry name" value="ZINC_FINGER_C2H2_1"/>
    <property type="match status" value="1"/>
</dbReference>
<feature type="coiled-coil region" evidence="15">
    <location>
        <begin position="1627"/>
        <end position="1675"/>
    </location>
</feature>
<evidence type="ECO:0000313" key="21">
    <source>
        <dbReference type="Proteomes" id="UP001151516"/>
    </source>
</evidence>
<feature type="compositionally biased region" description="Low complexity" evidence="16">
    <location>
        <begin position="1822"/>
        <end position="1835"/>
    </location>
</feature>
<dbReference type="SUPFAM" id="SSF57667">
    <property type="entry name" value="beta-beta-alpha zinc fingers"/>
    <property type="match status" value="1"/>
</dbReference>
<gene>
    <name evidence="20" type="ORF">IWW39_002529</name>
</gene>
<dbReference type="InterPro" id="IPR011009">
    <property type="entry name" value="Kinase-like_dom_sf"/>
</dbReference>
<keyword evidence="4" id="KW-0808">Transferase</keyword>
<feature type="compositionally biased region" description="Low complexity" evidence="16">
    <location>
        <begin position="1783"/>
        <end position="1794"/>
    </location>
</feature>
<feature type="domain" description="AGC-kinase C-terminal" evidence="19">
    <location>
        <begin position="1152"/>
        <end position="1229"/>
    </location>
</feature>
<keyword evidence="21" id="KW-1185">Reference proteome</keyword>
<feature type="region of interest" description="Disordered" evidence="16">
    <location>
        <begin position="598"/>
        <end position="657"/>
    </location>
</feature>
<evidence type="ECO:0000313" key="20">
    <source>
        <dbReference type="EMBL" id="KAJ2687991.1"/>
    </source>
</evidence>
<evidence type="ECO:0000256" key="11">
    <source>
        <dbReference type="ARBA" id="ARBA00038271"/>
    </source>
</evidence>
<evidence type="ECO:0000256" key="1">
    <source>
        <dbReference type="ARBA" id="ARBA00012513"/>
    </source>
</evidence>
<dbReference type="InterPro" id="IPR013087">
    <property type="entry name" value="Znf_C2H2_type"/>
</dbReference>
<dbReference type="GO" id="GO:0005524">
    <property type="term" value="F:ATP binding"/>
    <property type="evidence" value="ECO:0007669"/>
    <property type="project" value="UniProtKB-KW"/>
</dbReference>
<evidence type="ECO:0000256" key="7">
    <source>
        <dbReference type="ARBA" id="ARBA00022771"/>
    </source>
</evidence>
<protein>
    <recommendedName>
        <fullName evidence="1">non-specific serine/threonine protein kinase</fullName>
        <ecNumber evidence="1">2.7.11.1</ecNumber>
    </recommendedName>
</protein>